<protein>
    <recommendedName>
        <fullName evidence="3">Pre-C2HC domain-containing protein</fullName>
    </recommendedName>
</protein>
<evidence type="ECO:0008006" key="3">
    <source>
        <dbReference type="Google" id="ProtNLM"/>
    </source>
</evidence>
<reference evidence="2" key="1">
    <citation type="submission" date="2015-12" db="EMBL/GenBank/DDBJ databases">
        <title>De novo transcriptome assembly of four potential Pierce s Disease insect vectors from Arizona vineyards.</title>
        <authorList>
            <person name="Tassone E.E."/>
        </authorList>
    </citation>
    <scope>NUCLEOTIDE SEQUENCE</scope>
</reference>
<organism evidence="2">
    <name type="scientific">Clastoptera arizonana</name>
    <name type="common">Arizona spittle bug</name>
    <dbReference type="NCBI Taxonomy" id="38151"/>
    <lineage>
        <taxon>Eukaryota</taxon>
        <taxon>Metazoa</taxon>
        <taxon>Ecdysozoa</taxon>
        <taxon>Arthropoda</taxon>
        <taxon>Hexapoda</taxon>
        <taxon>Insecta</taxon>
        <taxon>Pterygota</taxon>
        <taxon>Neoptera</taxon>
        <taxon>Paraneoptera</taxon>
        <taxon>Hemiptera</taxon>
        <taxon>Auchenorrhyncha</taxon>
        <taxon>Cercopoidea</taxon>
        <taxon>Clastopteridae</taxon>
        <taxon>Clastoptera</taxon>
    </lineage>
</organism>
<evidence type="ECO:0000313" key="1">
    <source>
        <dbReference type="EMBL" id="JAS27723.1"/>
    </source>
</evidence>
<name>A0A1B6DRF3_9HEMI</name>
<accession>A0A1B6DRF3</accession>
<proteinExistence type="predicted"/>
<sequence length="255" mass="29364">MCDSVSIEGIPKCAVYITTCTGEYLDKKEYTISKEHLEEIIHSLHPIGQWSVSETSCGLIAYFSKEHDANELLCTKFDDKMKFRFKMAKLGSNRNRFRQNVILMDIPNQIPLQDISFALQNQDIDVGNIERRKTNVRLEITDPNKYKSLINNGLNFFDAALFMAQPEQYCKKEKDYILQCFNCQGFYHIAAHCQEYVRCVRCGDHHNVENCHRPRNDPFCCHCGGRHHAASIHCPVRQQLINATPVSITLSTNNK</sequence>
<dbReference type="EMBL" id="GEDC01009575">
    <property type="protein sequence ID" value="JAS27723.1"/>
    <property type="molecule type" value="Transcribed_RNA"/>
</dbReference>
<evidence type="ECO:0000313" key="2">
    <source>
        <dbReference type="EMBL" id="JAS28264.1"/>
    </source>
</evidence>
<gene>
    <name evidence="2" type="ORF">g.40754</name>
    <name evidence="1" type="ORF">g.40756</name>
</gene>
<dbReference type="EMBL" id="GEDC01009034">
    <property type="protein sequence ID" value="JAS28264.1"/>
    <property type="molecule type" value="Transcribed_RNA"/>
</dbReference>
<dbReference type="AlphaFoldDB" id="A0A1B6DRF3"/>